<dbReference type="Pfam" id="PF23622">
    <property type="entry name" value="LRR_At1g61320_AtMIF1"/>
    <property type="match status" value="1"/>
</dbReference>
<name>A0A8T0WQ47_PANVG</name>
<evidence type="ECO:0000259" key="2">
    <source>
        <dbReference type="Pfam" id="PF23622"/>
    </source>
</evidence>
<proteinExistence type="predicted"/>
<organism evidence="3 4">
    <name type="scientific">Panicum virgatum</name>
    <name type="common">Blackwell switchgrass</name>
    <dbReference type="NCBI Taxonomy" id="38727"/>
    <lineage>
        <taxon>Eukaryota</taxon>
        <taxon>Viridiplantae</taxon>
        <taxon>Streptophyta</taxon>
        <taxon>Embryophyta</taxon>
        <taxon>Tracheophyta</taxon>
        <taxon>Spermatophyta</taxon>
        <taxon>Magnoliopsida</taxon>
        <taxon>Liliopsida</taxon>
        <taxon>Poales</taxon>
        <taxon>Poaceae</taxon>
        <taxon>PACMAD clade</taxon>
        <taxon>Panicoideae</taxon>
        <taxon>Panicodae</taxon>
        <taxon>Paniceae</taxon>
        <taxon>Panicinae</taxon>
        <taxon>Panicum</taxon>
        <taxon>Panicum sect. Hiantes</taxon>
    </lineage>
</organism>
<evidence type="ECO:0000313" key="4">
    <source>
        <dbReference type="Proteomes" id="UP000823388"/>
    </source>
</evidence>
<dbReference type="EMBL" id="CM029039">
    <property type="protein sequence ID" value="KAG2647234.1"/>
    <property type="molecule type" value="Genomic_DNA"/>
</dbReference>
<sequence>MEQNNRYVHSCKYFFFPKTEEDMISKLTDDVLLLILEKVNLSTAVKTSVLSKRWRNFPWLLTQLNIDINDFFHDPRADPTDDQIHKAMESLTEVVRSMMATTCRKSIITKLCISLFLTNIYSNEIGDIVSEAVENGMVKDIELISGVERLPFGVLDDEMVKHADGINSFFGNYPKISCCLRSLILYNATFCKSDLHNILANTCTELQYLYLYQCDTGIINPLFKIDAPNSKLNVLEFAYCSWIKVEVACVPKLEQLTEVDIYSRTVSYQKQPFKLSELLGGSTCITTLTLDFLGQKVNKLIELLNDLVKTGKYQLRSAFSNLRELWVHGIFVGFGLLWTTALLEAAPSLETLDIEVYDHLCGDDDEEKRIYGERTNAQWDVSEFAESSKSLPLKELKLCGFNATEEQIIFIGAVMERASNLQAIILKEQYCKDCSAISPPITSGECRFPSSEDQQAMVVNNLRNRFSSGAQIIFSHQKKIPVTTQTAWDSCI</sequence>
<dbReference type="InterPro" id="IPR032675">
    <property type="entry name" value="LRR_dom_sf"/>
</dbReference>
<dbReference type="PANTHER" id="PTHR35545">
    <property type="entry name" value="F-BOX DOMAIN-CONTAINING PROTEIN"/>
    <property type="match status" value="1"/>
</dbReference>
<dbReference type="InterPro" id="IPR001810">
    <property type="entry name" value="F-box_dom"/>
</dbReference>
<keyword evidence="4" id="KW-1185">Reference proteome</keyword>
<comment type="caution">
    <text evidence="3">The sequence shown here is derived from an EMBL/GenBank/DDBJ whole genome shotgun (WGS) entry which is preliminary data.</text>
</comment>
<evidence type="ECO:0000313" key="3">
    <source>
        <dbReference type="EMBL" id="KAG2647234.1"/>
    </source>
</evidence>
<dbReference type="InterPro" id="IPR055357">
    <property type="entry name" value="LRR_At1g61320_AtMIF1"/>
</dbReference>
<dbReference type="Pfam" id="PF00646">
    <property type="entry name" value="F-box"/>
    <property type="match status" value="1"/>
</dbReference>
<dbReference type="Gene3D" id="3.80.10.10">
    <property type="entry name" value="Ribonuclease Inhibitor"/>
    <property type="match status" value="1"/>
</dbReference>
<feature type="domain" description="At1g61320/AtMIF1 LRR" evidence="2">
    <location>
        <begin position="179"/>
        <end position="435"/>
    </location>
</feature>
<evidence type="ECO:0000259" key="1">
    <source>
        <dbReference type="Pfam" id="PF00646"/>
    </source>
</evidence>
<dbReference type="PANTHER" id="PTHR35545:SF28">
    <property type="entry name" value="OS07G0645701 PROTEIN"/>
    <property type="match status" value="1"/>
</dbReference>
<dbReference type="SUPFAM" id="SSF52047">
    <property type="entry name" value="RNI-like"/>
    <property type="match status" value="1"/>
</dbReference>
<dbReference type="Proteomes" id="UP000823388">
    <property type="component" value="Chromosome 2K"/>
</dbReference>
<accession>A0A8T0WQ47</accession>
<dbReference type="SUPFAM" id="SSF81383">
    <property type="entry name" value="F-box domain"/>
    <property type="match status" value="1"/>
</dbReference>
<gene>
    <name evidence="3" type="ORF">PVAP13_2KG595901</name>
</gene>
<evidence type="ECO:0008006" key="5">
    <source>
        <dbReference type="Google" id="ProtNLM"/>
    </source>
</evidence>
<feature type="domain" description="F-box" evidence="1">
    <location>
        <begin position="24"/>
        <end position="56"/>
    </location>
</feature>
<dbReference type="InterPro" id="IPR036047">
    <property type="entry name" value="F-box-like_dom_sf"/>
</dbReference>
<protein>
    <recommendedName>
        <fullName evidence="5">F-box domain-containing protein</fullName>
    </recommendedName>
</protein>
<dbReference type="AlphaFoldDB" id="A0A8T0WQ47"/>
<reference evidence="3" key="1">
    <citation type="submission" date="2020-05" db="EMBL/GenBank/DDBJ databases">
        <title>WGS assembly of Panicum virgatum.</title>
        <authorList>
            <person name="Lovell J.T."/>
            <person name="Jenkins J."/>
            <person name="Shu S."/>
            <person name="Juenger T.E."/>
            <person name="Schmutz J."/>
        </authorList>
    </citation>
    <scope>NUCLEOTIDE SEQUENCE</scope>
    <source>
        <strain evidence="3">AP13</strain>
    </source>
</reference>